<sequence>MPQAVVADIGSRFDAILFDKDGTLMDFAYTWGKWSEQLLASCSGRLGLPNEQSVLEGLLGTRHGEDGTIVDYDRSGPLAMGTVEDITAIMAWQGYENGLSWGEAREAALDGKRAADQAIEEERAVRLLPHVLPFLERCRAAGLKLAVVTADETIAAEKHLEWLGIRHLFEACIGTDLAVRGKPFPDLVLLACHELSVQPERVVVIGDTDGDMKMAKAAGAGLAIGIRDIHSNHKAQLPHADITIRSMDDLSVEDKQDED</sequence>
<dbReference type="NCBIfam" id="TIGR01549">
    <property type="entry name" value="HAD-SF-IA-v1"/>
    <property type="match status" value="1"/>
</dbReference>
<dbReference type="PANTHER" id="PTHR43434:SF22">
    <property type="entry name" value="PHOSPHOGLYCOLATE PHOSPHATASE"/>
    <property type="match status" value="1"/>
</dbReference>
<evidence type="ECO:0000313" key="2">
    <source>
        <dbReference type="Proteomes" id="UP000267798"/>
    </source>
</evidence>
<name>A0A3A6PKN8_9BACL</name>
<dbReference type="SFLD" id="SFLDS00003">
    <property type="entry name" value="Haloacid_Dehalogenase"/>
    <property type="match status" value="1"/>
</dbReference>
<dbReference type="InterPro" id="IPR050155">
    <property type="entry name" value="HAD-like_hydrolase_sf"/>
</dbReference>
<dbReference type="Pfam" id="PF00702">
    <property type="entry name" value="Hydrolase"/>
    <property type="match status" value="1"/>
</dbReference>
<dbReference type="PANTHER" id="PTHR43434">
    <property type="entry name" value="PHOSPHOGLYCOLATE PHOSPHATASE"/>
    <property type="match status" value="1"/>
</dbReference>
<dbReference type="InterPro" id="IPR023214">
    <property type="entry name" value="HAD_sf"/>
</dbReference>
<dbReference type="OrthoDB" id="9797743at2"/>
<dbReference type="GO" id="GO:0008967">
    <property type="term" value="F:phosphoglycolate phosphatase activity"/>
    <property type="evidence" value="ECO:0007669"/>
    <property type="project" value="TreeGrafter"/>
</dbReference>
<dbReference type="Gene3D" id="3.40.50.1000">
    <property type="entry name" value="HAD superfamily/HAD-like"/>
    <property type="match status" value="1"/>
</dbReference>
<dbReference type="PRINTS" id="PR00413">
    <property type="entry name" value="HADHALOGNASE"/>
</dbReference>
<dbReference type="RefSeq" id="WP_120110475.1">
    <property type="nucleotide sequence ID" value="NZ_QXQB01000002.1"/>
</dbReference>
<reference evidence="1 2" key="1">
    <citation type="submission" date="2018-09" db="EMBL/GenBank/DDBJ databases">
        <title>Paenibacillus aracenensis nov. sp. isolated from a cave in southern Spain.</title>
        <authorList>
            <person name="Jurado V."/>
            <person name="Gutierrez-Patricio S."/>
            <person name="Gonzalez-Pimentel J.L."/>
            <person name="Miller A.Z."/>
            <person name="Laiz L."/>
            <person name="Saiz-Jimenez C."/>
        </authorList>
    </citation>
    <scope>NUCLEOTIDE SEQUENCE [LARGE SCALE GENOMIC DNA]</scope>
    <source>
        <strain evidence="1 2">JCM 19203</strain>
    </source>
</reference>
<dbReference type="Proteomes" id="UP000267798">
    <property type="component" value="Unassembled WGS sequence"/>
</dbReference>
<dbReference type="SFLD" id="SFLDG01129">
    <property type="entry name" value="C1.5:_HAD__Beta-PGM__Phosphata"/>
    <property type="match status" value="1"/>
</dbReference>
<organism evidence="1 2">
    <name type="scientific">Paenibacillus pinisoli</name>
    <dbReference type="NCBI Taxonomy" id="1276110"/>
    <lineage>
        <taxon>Bacteria</taxon>
        <taxon>Bacillati</taxon>
        <taxon>Bacillota</taxon>
        <taxon>Bacilli</taxon>
        <taxon>Bacillales</taxon>
        <taxon>Paenibacillaceae</taxon>
        <taxon>Paenibacillus</taxon>
    </lineage>
</organism>
<evidence type="ECO:0000313" key="1">
    <source>
        <dbReference type="EMBL" id="RJX40306.1"/>
    </source>
</evidence>
<keyword evidence="2" id="KW-1185">Reference proteome</keyword>
<dbReference type="InterPro" id="IPR036412">
    <property type="entry name" value="HAD-like_sf"/>
</dbReference>
<dbReference type="NCBIfam" id="TIGR01509">
    <property type="entry name" value="HAD-SF-IA-v3"/>
    <property type="match status" value="1"/>
</dbReference>
<dbReference type="InterPro" id="IPR006439">
    <property type="entry name" value="HAD-SF_hydro_IA"/>
</dbReference>
<dbReference type="AlphaFoldDB" id="A0A3A6PKN8"/>
<dbReference type="CDD" id="cd01427">
    <property type="entry name" value="HAD_like"/>
    <property type="match status" value="1"/>
</dbReference>
<dbReference type="EMBL" id="QXQB01000002">
    <property type="protein sequence ID" value="RJX40306.1"/>
    <property type="molecule type" value="Genomic_DNA"/>
</dbReference>
<comment type="caution">
    <text evidence="1">The sequence shown here is derived from an EMBL/GenBank/DDBJ whole genome shotgun (WGS) entry which is preliminary data.</text>
</comment>
<accession>A0A3A6PKN8</accession>
<protein>
    <submittedName>
        <fullName evidence="1">HAD family hydrolase</fullName>
    </submittedName>
</protein>
<keyword evidence="1" id="KW-0378">Hydrolase</keyword>
<proteinExistence type="predicted"/>
<dbReference type="SUPFAM" id="SSF56784">
    <property type="entry name" value="HAD-like"/>
    <property type="match status" value="1"/>
</dbReference>
<dbReference type="GO" id="GO:0006281">
    <property type="term" value="P:DNA repair"/>
    <property type="evidence" value="ECO:0007669"/>
    <property type="project" value="TreeGrafter"/>
</dbReference>
<gene>
    <name evidence="1" type="ORF">D3P09_13220</name>
</gene>